<proteinExistence type="predicted"/>
<reference evidence="1 2" key="2">
    <citation type="submission" date="2020-04" db="EMBL/GenBank/DDBJ databases">
        <title>Genome sequencing and assembly of multiple isolates from the Colletotrichum gloeosporioides species complex.</title>
        <authorList>
            <person name="Gan P."/>
            <person name="Shirasu K."/>
        </authorList>
    </citation>
    <scope>NUCLEOTIDE SEQUENCE [LARGE SCALE GENOMIC DNA]</scope>
    <source>
        <strain evidence="1 2">Nara gc5</strain>
    </source>
</reference>
<dbReference type="AlphaFoldDB" id="A0A7J6IE88"/>
<name>A0A7J6IE88_COLFN</name>
<dbReference type="RefSeq" id="XP_031876790.2">
    <property type="nucleotide sequence ID" value="XM_032026778.2"/>
</dbReference>
<dbReference type="GeneID" id="43610912"/>
<dbReference type="Proteomes" id="UP000011096">
    <property type="component" value="Unassembled WGS sequence"/>
</dbReference>
<sequence>MRSPPLSRPYISRALSDWEKVSRNPLRSEMPTAEPLPQTAVTPSAAISKAELLCKKCNQVFTVWRNAHDAKVDDSMDCIHASSDTDSVSGNAQKGTESDAAFDPVSVDWETKLVPRDNNEDDLWSPTTELHYRRASEIHKVRKVEAGASRRHRKPQAEDRPHIWRPARISQGARRRMRREKEEELVSRAQAEGANSREWNVVVSQSCTGMVMDFMVGHDG</sequence>
<dbReference type="EMBL" id="ANPB02000012">
    <property type="protein sequence ID" value="KAF4473652.1"/>
    <property type="molecule type" value="Genomic_DNA"/>
</dbReference>
<dbReference type="OrthoDB" id="10371780at2759"/>
<protein>
    <submittedName>
        <fullName evidence="1">Uncharacterized protein</fullName>
    </submittedName>
</protein>
<evidence type="ECO:0000313" key="2">
    <source>
        <dbReference type="Proteomes" id="UP000011096"/>
    </source>
</evidence>
<evidence type="ECO:0000313" key="1">
    <source>
        <dbReference type="EMBL" id="KAF4473652.1"/>
    </source>
</evidence>
<dbReference type="InParanoid" id="A0A7J6IE88"/>
<organism evidence="1 2">
    <name type="scientific">Colletotrichum fructicola (strain Nara gc5)</name>
    <name type="common">Anthracnose fungus</name>
    <name type="synonym">Colletotrichum gloeosporioides (strain Nara gc5)</name>
    <dbReference type="NCBI Taxonomy" id="1213859"/>
    <lineage>
        <taxon>Eukaryota</taxon>
        <taxon>Fungi</taxon>
        <taxon>Dikarya</taxon>
        <taxon>Ascomycota</taxon>
        <taxon>Pezizomycotina</taxon>
        <taxon>Sordariomycetes</taxon>
        <taxon>Hypocreomycetidae</taxon>
        <taxon>Glomerellales</taxon>
        <taxon>Glomerellaceae</taxon>
        <taxon>Colletotrichum</taxon>
        <taxon>Colletotrichum gloeosporioides species complex</taxon>
    </lineage>
</organism>
<gene>
    <name evidence="1" type="ORF">CGGC5_v017329</name>
</gene>
<comment type="caution">
    <text evidence="1">The sequence shown here is derived from an EMBL/GenBank/DDBJ whole genome shotgun (WGS) entry which is preliminary data.</text>
</comment>
<accession>A0A7J6IE88</accession>
<keyword evidence="2" id="KW-1185">Reference proteome</keyword>
<reference evidence="1 2" key="1">
    <citation type="submission" date="2012-08" db="EMBL/GenBank/DDBJ databases">
        <authorList>
            <person name="Gan P.H.P."/>
            <person name="Ikeda K."/>
            <person name="Irieda H."/>
            <person name="Narusaka M."/>
            <person name="O'Connell R.J."/>
            <person name="Narusaka Y."/>
            <person name="Takano Y."/>
            <person name="Kubo Y."/>
            <person name="Shirasu K."/>
        </authorList>
    </citation>
    <scope>NUCLEOTIDE SEQUENCE [LARGE SCALE GENOMIC DNA]</scope>
    <source>
        <strain evidence="1 2">Nara gc5</strain>
    </source>
</reference>